<feature type="transmembrane region" description="Helical" evidence="8">
    <location>
        <begin position="185"/>
        <end position="205"/>
    </location>
</feature>
<dbReference type="PANTHER" id="PTHR32089:SF112">
    <property type="entry name" value="LYSOZYME-LIKE PROTEIN-RELATED"/>
    <property type="match status" value="1"/>
</dbReference>
<evidence type="ECO:0000313" key="14">
    <source>
        <dbReference type="Proteomes" id="UP000321773"/>
    </source>
</evidence>
<evidence type="ECO:0000256" key="5">
    <source>
        <dbReference type="ARBA" id="ARBA00029447"/>
    </source>
</evidence>
<dbReference type="PROSITE" id="PS50111">
    <property type="entry name" value="CHEMOTAXIS_TRANSDUC_2"/>
    <property type="match status" value="1"/>
</dbReference>
<feature type="domain" description="HAMP" evidence="10">
    <location>
        <begin position="207"/>
        <end position="260"/>
    </location>
</feature>
<feature type="transmembrane region" description="Helical" evidence="8">
    <location>
        <begin position="12"/>
        <end position="35"/>
    </location>
</feature>
<feature type="domain" description="Methyl-accepting transducer" evidence="9">
    <location>
        <begin position="279"/>
        <end position="515"/>
    </location>
</feature>
<dbReference type="SUPFAM" id="SSF58104">
    <property type="entry name" value="Methyl-accepting chemotaxis protein (MCP) signaling domain"/>
    <property type="match status" value="1"/>
</dbReference>
<dbReference type="RefSeq" id="WP_062322088.1">
    <property type="nucleotide sequence ID" value="NZ_BJWJ01000018.1"/>
</dbReference>
<gene>
    <name evidence="11" type="ORF">HMI01_18070</name>
    <name evidence="12" type="ORF">SAMN05421668_11915</name>
</gene>
<name>A0A1I6TXD2_9BACI</name>
<dbReference type="InterPro" id="IPR003660">
    <property type="entry name" value="HAMP_dom"/>
</dbReference>
<evidence type="ECO:0000256" key="8">
    <source>
        <dbReference type="SAM" id="Phobius"/>
    </source>
</evidence>
<dbReference type="OrthoDB" id="9804712at2"/>
<evidence type="ECO:0000256" key="7">
    <source>
        <dbReference type="SAM" id="Coils"/>
    </source>
</evidence>
<evidence type="ECO:0000313" key="13">
    <source>
        <dbReference type="Proteomes" id="UP000199139"/>
    </source>
</evidence>
<dbReference type="Proteomes" id="UP000321773">
    <property type="component" value="Unassembled WGS sequence"/>
</dbReference>
<organism evidence="12 13">
    <name type="scientific">Halolactibacillus miurensis</name>
    <dbReference type="NCBI Taxonomy" id="306541"/>
    <lineage>
        <taxon>Bacteria</taxon>
        <taxon>Bacillati</taxon>
        <taxon>Bacillota</taxon>
        <taxon>Bacilli</taxon>
        <taxon>Bacillales</taxon>
        <taxon>Bacillaceae</taxon>
        <taxon>Halolactibacillus</taxon>
    </lineage>
</organism>
<dbReference type="Proteomes" id="UP000199139">
    <property type="component" value="Unassembled WGS sequence"/>
</dbReference>
<comment type="similarity">
    <text evidence="5">Belongs to the methyl-accepting chemotaxis (MCP) protein family.</text>
</comment>
<keyword evidence="3 8" id="KW-0472">Membrane</keyword>
<accession>A0A1I6TXD2</accession>
<keyword evidence="14" id="KW-1185">Reference proteome</keyword>
<proteinExistence type="inferred from homology"/>
<evidence type="ECO:0000313" key="11">
    <source>
        <dbReference type="EMBL" id="GEM04819.1"/>
    </source>
</evidence>
<keyword evidence="8" id="KW-0812">Transmembrane</keyword>
<dbReference type="GO" id="GO:0007165">
    <property type="term" value="P:signal transduction"/>
    <property type="evidence" value="ECO:0007669"/>
    <property type="project" value="UniProtKB-KW"/>
</dbReference>
<dbReference type="Gene3D" id="1.10.287.950">
    <property type="entry name" value="Methyl-accepting chemotaxis protein"/>
    <property type="match status" value="1"/>
</dbReference>
<evidence type="ECO:0000256" key="2">
    <source>
        <dbReference type="ARBA" id="ARBA00022475"/>
    </source>
</evidence>
<evidence type="ECO:0000256" key="3">
    <source>
        <dbReference type="ARBA" id="ARBA00023136"/>
    </source>
</evidence>
<dbReference type="PROSITE" id="PS50885">
    <property type="entry name" value="HAMP"/>
    <property type="match status" value="1"/>
</dbReference>
<evidence type="ECO:0000259" key="10">
    <source>
        <dbReference type="PROSITE" id="PS50885"/>
    </source>
</evidence>
<reference evidence="12 13" key="1">
    <citation type="submission" date="2016-10" db="EMBL/GenBank/DDBJ databases">
        <authorList>
            <person name="de Groot N.N."/>
        </authorList>
    </citation>
    <scope>NUCLEOTIDE SEQUENCE [LARGE SCALE GENOMIC DNA]</scope>
    <source>
        <strain evidence="12 13">DSM 17074</strain>
    </source>
</reference>
<evidence type="ECO:0000259" key="9">
    <source>
        <dbReference type="PROSITE" id="PS50111"/>
    </source>
</evidence>
<dbReference type="EMBL" id="FPAI01000019">
    <property type="protein sequence ID" value="SFS93856.1"/>
    <property type="molecule type" value="Genomic_DNA"/>
</dbReference>
<dbReference type="Pfam" id="PF00015">
    <property type="entry name" value="MCPsignal"/>
    <property type="match status" value="1"/>
</dbReference>
<sequence>MLWKNRSIGWKYSLVYVITIALFLASAGLITYYLIDVETKVNEMNEEVHQMDKLNEMDILIQERFVLLSRYMVAPDTTQVNQFNDTVKTFDQLAEEVNQHITKQEERQLFDVVIAQDQQIRTLYQDYIQIRDRDKTEQLDFLTLRDAGRNYSQASFALTELKNIVDEDLAQDTRIIFTRFTDTRLIFLIAIAISLVIGTVILVIVNRDVTKKMNSITTFGDALMQGDLTSEPIEINGTDEFSKLGSILNNVQTTFKGMIERLSSVSNHLNEESTQLEEGARTLQAKNKDVKSHVGELKMAVRHQSDLTQDIVSYSETFNERIGVIEEESNEMRYKSKGVSVQTEQGIKVMNASVNQINTMYELIDQSTKEIMKLKENIGQVSDLSALVNDIAKRTNLLSLNASIEAARAGEKGKGFAVVASEIRQLSQDVNASITDMNNILSTIQTGAEEVSEGLIQSSEGIATEKENMDKNISVLEKMQQFIDELTDHVDTNYDSLQIMINENQQLSQAIREMQVSSKQTFEQLNLSDQAIKEQRHGVAAIASQSEALKAESMQLNELIETLKEKNEKTSNNG</sequence>
<dbReference type="Gene3D" id="6.10.340.10">
    <property type="match status" value="1"/>
</dbReference>
<dbReference type="STRING" id="306541.SAMN05421668_11915"/>
<dbReference type="PANTHER" id="PTHR32089">
    <property type="entry name" value="METHYL-ACCEPTING CHEMOTAXIS PROTEIN MCPB"/>
    <property type="match status" value="1"/>
</dbReference>
<evidence type="ECO:0000313" key="12">
    <source>
        <dbReference type="EMBL" id="SFS93856.1"/>
    </source>
</evidence>
<evidence type="ECO:0000256" key="4">
    <source>
        <dbReference type="ARBA" id="ARBA00023224"/>
    </source>
</evidence>
<keyword evidence="4 6" id="KW-0807">Transducer</keyword>
<feature type="coiled-coil region" evidence="7">
    <location>
        <begin position="546"/>
        <end position="573"/>
    </location>
</feature>
<protein>
    <submittedName>
        <fullName evidence="12">Methyl-accepting chemotaxis protein</fullName>
    </submittedName>
</protein>
<dbReference type="InterPro" id="IPR004089">
    <property type="entry name" value="MCPsignal_dom"/>
</dbReference>
<keyword evidence="7" id="KW-0175">Coiled coil</keyword>
<evidence type="ECO:0000256" key="1">
    <source>
        <dbReference type="ARBA" id="ARBA00004236"/>
    </source>
</evidence>
<reference evidence="11 14" key="2">
    <citation type="submission" date="2019-07" db="EMBL/GenBank/DDBJ databases">
        <title>Whole genome shotgun sequence of Halolactibacillus miurensis NBRC 100873.</title>
        <authorList>
            <person name="Hosoyama A."/>
            <person name="Uohara A."/>
            <person name="Ohji S."/>
            <person name="Ichikawa N."/>
        </authorList>
    </citation>
    <scope>NUCLEOTIDE SEQUENCE [LARGE SCALE GENOMIC DNA]</scope>
    <source>
        <strain evidence="11 14">NBRC 100873</strain>
    </source>
</reference>
<dbReference type="EMBL" id="BJWJ01000018">
    <property type="protein sequence ID" value="GEM04819.1"/>
    <property type="molecule type" value="Genomic_DNA"/>
</dbReference>
<comment type="subcellular location">
    <subcellularLocation>
        <location evidence="1">Cell membrane</location>
    </subcellularLocation>
</comment>
<keyword evidence="8" id="KW-1133">Transmembrane helix</keyword>
<dbReference type="SMART" id="SM00283">
    <property type="entry name" value="MA"/>
    <property type="match status" value="1"/>
</dbReference>
<keyword evidence="2" id="KW-1003">Cell membrane</keyword>
<evidence type="ECO:0000256" key="6">
    <source>
        <dbReference type="PROSITE-ProRule" id="PRU00284"/>
    </source>
</evidence>
<dbReference type="GO" id="GO:0005886">
    <property type="term" value="C:plasma membrane"/>
    <property type="evidence" value="ECO:0007669"/>
    <property type="project" value="UniProtKB-SubCell"/>
</dbReference>
<dbReference type="AlphaFoldDB" id="A0A1I6TXD2"/>